<dbReference type="Proteomes" id="UP000229681">
    <property type="component" value="Unassembled WGS sequence"/>
</dbReference>
<dbReference type="InterPro" id="IPR050343">
    <property type="entry name" value="RsuA_PseudoU_synthase"/>
</dbReference>
<proteinExistence type="inferred from homology"/>
<dbReference type="PANTHER" id="PTHR47683">
    <property type="entry name" value="PSEUDOURIDINE SYNTHASE FAMILY PROTEIN-RELATED"/>
    <property type="match status" value="1"/>
</dbReference>
<dbReference type="GO" id="GO:0003723">
    <property type="term" value="F:RNA binding"/>
    <property type="evidence" value="ECO:0007669"/>
    <property type="project" value="InterPro"/>
</dbReference>
<dbReference type="GO" id="GO:0009982">
    <property type="term" value="F:pseudouridine synthase activity"/>
    <property type="evidence" value="ECO:0007669"/>
    <property type="project" value="InterPro"/>
</dbReference>
<dbReference type="PANTHER" id="PTHR47683:SF2">
    <property type="entry name" value="RNA-BINDING S4 DOMAIN-CONTAINING PROTEIN"/>
    <property type="match status" value="1"/>
</dbReference>
<evidence type="ECO:0000256" key="2">
    <source>
        <dbReference type="ARBA" id="ARBA00023235"/>
    </source>
</evidence>
<dbReference type="Gene3D" id="3.30.70.580">
    <property type="entry name" value="Pseudouridine synthase I, catalytic domain, N-terminal subdomain"/>
    <property type="match status" value="1"/>
</dbReference>
<dbReference type="EMBL" id="PGTM01000115">
    <property type="protein sequence ID" value="PJF35745.1"/>
    <property type="molecule type" value="Genomic_DNA"/>
</dbReference>
<comment type="similarity">
    <text evidence="1 3">Belongs to the pseudouridine synthase RsuA family.</text>
</comment>
<dbReference type="AlphaFoldDB" id="A0A2M8PDW3"/>
<dbReference type="InterPro" id="IPR018496">
    <property type="entry name" value="PsdUridine_synth_RsuA/RluB_CS"/>
</dbReference>
<dbReference type="SUPFAM" id="SSF55120">
    <property type="entry name" value="Pseudouridine synthase"/>
    <property type="match status" value="1"/>
</dbReference>
<comment type="caution">
    <text evidence="5">The sequence shown here is derived from an EMBL/GenBank/DDBJ whole genome shotgun (WGS) entry which is preliminary data.</text>
</comment>
<name>A0A2M8PDW3_9CHLR</name>
<accession>A0A2M8PDW3</accession>
<dbReference type="GO" id="GO:0140098">
    <property type="term" value="F:catalytic activity, acting on RNA"/>
    <property type="evidence" value="ECO:0007669"/>
    <property type="project" value="UniProtKB-ARBA"/>
</dbReference>
<dbReference type="PROSITE" id="PS01149">
    <property type="entry name" value="PSI_RSU"/>
    <property type="match status" value="1"/>
</dbReference>
<dbReference type="GO" id="GO:0006364">
    <property type="term" value="P:rRNA processing"/>
    <property type="evidence" value="ECO:0007669"/>
    <property type="project" value="UniProtKB-ARBA"/>
</dbReference>
<organism evidence="5 6">
    <name type="scientific">Candidatus Thermofonsia Clade 1 bacterium</name>
    <dbReference type="NCBI Taxonomy" id="2364210"/>
    <lineage>
        <taxon>Bacteria</taxon>
        <taxon>Bacillati</taxon>
        <taxon>Chloroflexota</taxon>
        <taxon>Candidatus Thermofontia</taxon>
        <taxon>Candidatus Thermofonsia Clade 1</taxon>
    </lineage>
</organism>
<protein>
    <recommendedName>
        <fullName evidence="3">Pseudouridine synthase</fullName>
        <ecNumber evidence="3">5.4.99.-</ecNumber>
    </recommendedName>
</protein>
<dbReference type="GO" id="GO:0001522">
    <property type="term" value="P:pseudouridine synthesis"/>
    <property type="evidence" value="ECO:0007669"/>
    <property type="project" value="InterPro"/>
</dbReference>
<dbReference type="InterPro" id="IPR000748">
    <property type="entry name" value="PsdUridine_synth_RsuA/RluB/E/F"/>
</dbReference>
<dbReference type="InterPro" id="IPR006145">
    <property type="entry name" value="PsdUridine_synth_RsuA/RluA"/>
</dbReference>
<dbReference type="EC" id="5.4.99.-" evidence="3"/>
<dbReference type="Gene3D" id="3.30.70.1560">
    <property type="entry name" value="Alpha-L RNA-binding motif"/>
    <property type="match status" value="1"/>
</dbReference>
<reference evidence="5 6" key="1">
    <citation type="submission" date="2017-11" db="EMBL/GenBank/DDBJ databases">
        <title>Evolution of Phototrophy in the Chloroflexi Phylum Driven by Horizontal Gene Transfer.</title>
        <authorList>
            <person name="Ward L.M."/>
            <person name="Hemp J."/>
            <person name="Shih P.M."/>
            <person name="Mcglynn S.E."/>
            <person name="Fischer W."/>
        </authorList>
    </citation>
    <scope>NUCLEOTIDE SEQUENCE [LARGE SCALE GENOMIC DNA]</scope>
    <source>
        <strain evidence="5">JP3_13</strain>
    </source>
</reference>
<gene>
    <name evidence="5" type="ORF">CUN49_09010</name>
</gene>
<evidence type="ECO:0000313" key="5">
    <source>
        <dbReference type="EMBL" id="PJF35745.1"/>
    </source>
</evidence>
<evidence type="ECO:0000259" key="4">
    <source>
        <dbReference type="Pfam" id="PF00849"/>
    </source>
</evidence>
<sequence>MAATRAHKPTYVLRFWKPYGVLTQFTDPEGRPTLADYIPIRNVYSAGRLDFDSEGLLLLTNDGALIARLTNPRFAHPKTYLVQVERVPSEAELDQLRAGVLLKDGLTRPAQVRLLQTPPDLPERTPPIRYRASVPTAWLQITLTEGKKRQIRRMTAAIGYPTLRLVRVAIGNITLDGLRVGEYRALSQAQIAALWRALRPTKR</sequence>
<dbReference type="InterPro" id="IPR042092">
    <property type="entry name" value="PsdUridine_s_RsuA/RluB/E/F_cat"/>
</dbReference>
<evidence type="ECO:0000256" key="1">
    <source>
        <dbReference type="ARBA" id="ARBA00008348"/>
    </source>
</evidence>
<dbReference type="InterPro" id="IPR020094">
    <property type="entry name" value="TruA/RsuA/RluB/E/F_N"/>
</dbReference>
<feature type="domain" description="Pseudouridine synthase RsuA/RluA-like" evidence="4">
    <location>
        <begin position="16"/>
        <end position="157"/>
    </location>
</feature>
<dbReference type="NCBIfam" id="TIGR00093">
    <property type="entry name" value="pseudouridine synthase"/>
    <property type="match status" value="1"/>
</dbReference>
<dbReference type="Pfam" id="PF00849">
    <property type="entry name" value="PseudoU_synth_2"/>
    <property type="match status" value="1"/>
</dbReference>
<keyword evidence="2 3" id="KW-0413">Isomerase</keyword>
<evidence type="ECO:0000313" key="6">
    <source>
        <dbReference type="Proteomes" id="UP000229681"/>
    </source>
</evidence>
<evidence type="ECO:0000256" key="3">
    <source>
        <dbReference type="RuleBase" id="RU003887"/>
    </source>
</evidence>
<dbReference type="InterPro" id="IPR020103">
    <property type="entry name" value="PsdUridine_synth_cat_dom_sf"/>
</dbReference>